<evidence type="ECO:0000256" key="1">
    <source>
        <dbReference type="SAM" id="MobiDB-lite"/>
    </source>
</evidence>
<feature type="region of interest" description="Disordered" evidence="1">
    <location>
        <begin position="296"/>
        <end position="325"/>
    </location>
</feature>
<reference evidence="3 4" key="1">
    <citation type="submission" date="2023-06" db="EMBL/GenBank/DDBJ databases">
        <authorList>
            <person name="Ye Y.-Q."/>
            <person name="Du Z.-J."/>
        </authorList>
    </citation>
    <scope>NUCLEOTIDE SEQUENCE [LARGE SCALE GENOMIC DNA]</scope>
    <source>
        <strain evidence="3 4">SDUM287046</strain>
    </source>
</reference>
<proteinExistence type="predicted"/>
<dbReference type="Proteomes" id="UP001244787">
    <property type="component" value="Unassembled WGS sequence"/>
</dbReference>
<protein>
    <submittedName>
        <fullName evidence="3">Transporter</fullName>
    </submittedName>
</protein>
<dbReference type="InterPro" id="IPR025737">
    <property type="entry name" value="FApF"/>
</dbReference>
<dbReference type="EMBL" id="JAUGQQ010000003">
    <property type="protein sequence ID" value="MDN3724015.1"/>
    <property type="molecule type" value="Genomic_DNA"/>
</dbReference>
<dbReference type="Pfam" id="PF13557">
    <property type="entry name" value="Phenol_MetA_deg"/>
    <property type="match status" value="1"/>
</dbReference>
<name>A0ABT8DJD9_9FLAO</name>
<comment type="caution">
    <text evidence="3">The sequence shown here is derived from an EMBL/GenBank/DDBJ whole genome shotgun (WGS) entry which is preliminary data.</text>
</comment>
<gene>
    <name evidence="3" type="ORF">QRD02_06445</name>
</gene>
<accession>A0ABT8DJD9</accession>
<organism evidence="3 4">
    <name type="scientific">Aequorivita aurantiaca</name>
    <dbReference type="NCBI Taxonomy" id="3053356"/>
    <lineage>
        <taxon>Bacteria</taxon>
        <taxon>Pseudomonadati</taxon>
        <taxon>Bacteroidota</taxon>
        <taxon>Flavobacteriia</taxon>
        <taxon>Flavobacteriales</taxon>
        <taxon>Flavobacteriaceae</taxon>
        <taxon>Aequorivita</taxon>
    </lineage>
</organism>
<evidence type="ECO:0000256" key="2">
    <source>
        <dbReference type="SAM" id="SignalP"/>
    </source>
</evidence>
<keyword evidence="2" id="KW-0732">Signal</keyword>
<sequence length="325" mass="37427">MNIKFPYSFFLCFFTFPTVFAQYTEMINTNRPGGSQGAFAVGTNVLQFETGFSYGKEKHDLLETETNAWAIDYSVRYGFWKELLEVSLMCEFQSNNVTDNRSTTAREYSLSNFKSNTLGAKYLIYDPYRKRELKGPNLYSWKANNRTQWADLIPAISIYAGANFDFADNPFTPEPEGKISPKFVLSTQNNFIGGWVFVTNIIVDRVTTDFPTYGYIVTLTHATNRWFSVFLENQGLKSDFYSDQLLRGGAATLINENFQVDLSLTYSFKDTPSKFYGRAGVAYRFDMHDKDEYLEDDANKELKEKEKKDKKDAREEELVPEDNGE</sequence>
<evidence type="ECO:0000313" key="4">
    <source>
        <dbReference type="Proteomes" id="UP001244787"/>
    </source>
</evidence>
<evidence type="ECO:0000313" key="3">
    <source>
        <dbReference type="EMBL" id="MDN3724015.1"/>
    </source>
</evidence>
<feature type="signal peptide" evidence="2">
    <location>
        <begin position="1"/>
        <end position="21"/>
    </location>
</feature>
<keyword evidence="4" id="KW-1185">Reference proteome</keyword>
<feature type="compositionally biased region" description="Basic and acidic residues" evidence="1">
    <location>
        <begin position="296"/>
        <end position="317"/>
    </location>
</feature>
<dbReference type="RefSeq" id="WP_290254109.1">
    <property type="nucleotide sequence ID" value="NZ_JAUGQQ010000003.1"/>
</dbReference>
<feature type="chain" id="PRO_5045605322" evidence="2">
    <location>
        <begin position="22"/>
        <end position="325"/>
    </location>
</feature>